<feature type="transmembrane region" description="Helical" evidence="2">
    <location>
        <begin position="41"/>
        <end position="60"/>
    </location>
</feature>
<protein>
    <submittedName>
        <fullName evidence="3">Uncharacterized protein</fullName>
    </submittedName>
</protein>
<feature type="transmembrane region" description="Helical" evidence="2">
    <location>
        <begin position="72"/>
        <end position="90"/>
    </location>
</feature>
<accession>A0A8J5C141</accession>
<feature type="compositionally biased region" description="Basic and acidic residues" evidence="1">
    <location>
        <begin position="262"/>
        <end position="276"/>
    </location>
</feature>
<gene>
    <name evidence="3" type="ORF">ZIOFF_071177</name>
</gene>
<feature type="region of interest" description="Disordered" evidence="1">
    <location>
        <begin position="247"/>
        <end position="281"/>
    </location>
</feature>
<keyword evidence="4" id="KW-1185">Reference proteome</keyword>
<evidence type="ECO:0000313" key="4">
    <source>
        <dbReference type="Proteomes" id="UP000734854"/>
    </source>
</evidence>
<keyword evidence="2" id="KW-0472">Membrane</keyword>
<dbReference type="EMBL" id="JACMSC010000021">
    <property type="protein sequence ID" value="KAG6470123.1"/>
    <property type="molecule type" value="Genomic_DNA"/>
</dbReference>
<organism evidence="3 4">
    <name type="scientific">Zingiber officinale</name>
    <name type="common">Ginger</name>
    <name type="synonym">Amomum zingiber</name>
    <dbReference type="NCBI Taxonomy" id="94328"/>
    <lineage>
        <taxon>Eukaryota</taxon>
        <taxon>Viridiplantae</taxon>
        <taxon>Streptophyta</taxon>
        <taxon>Embryophyta</taxon>
        <taxon>Tracheophyta</taxon>
        <taxon>Spermatophyta</taxon>
        <taxon>Magnoliopsida</taxon>
        <taxon>Liliopsida</taxon>
        <taxon>Zingiberales</taxon>
        <taxon>Zingiberaceae</taxon>
        <taxon>Zingiber</taxon>
    </lineage>
</organism>
<proteinExistence type="predicted"/>
<dbReference type="Proteomes" id="UP000734854">
    <property type="component" value="Unassembled WGS sequence"/>
</dbReference>
<name>A0A8J5C141_ZINOF</name>
<evidence type="ECO:0000313" key="3">
    <source>
        <dbReference type="EMBL" id="KAG6470123.1"/>
    </source>
</evidence>
<evidence type="ECO:0000256" key="2">
    <source>
        <dbReference type="SAM" id="Phobius"/>
    </source>
</evidence>
<keyword evidence="2" id="KW-0812">Transmembrane</keyword>
<dbReference type="AlphaFoldDB" id="A0A8J5C141"/>
<comment type="caution">
    <text evidence="3">The sequence shown here is derived from an EMBL/GenBank/DDBJ whole genome shotgun (WGS) entry which is preliminary data.</text>
</comment>
<evidence type="ECO:0000256" key="1">
    <source>
        <dbReference type="SAM" id="MobiDB-lite"/>
    </source>
</evidence>
<keyword evidence="2" id="KW-1133">Transmembrane helix</keyword>
<reference evidence="3 4" key="1">
    <citation type="submission" date="2020-08" db="EMBL/GenBank/DDBJ databases">
        <title>Plant Genome Project.</title>
        <authorList>
            <person name="Zhang R.-G."/>
        </authorList>
    </citation>
    <scope>NUCLEOTIDE SEQUENCE [LARGE SCALE GENOMIC DNA]</scope>
    <source>
        <tissue evidence="3">Rhizome</tissue>
    </source>
</reference>
<sequence>MAPPRVRAGGETAVFFAATLAIWGVWVAFEMSVNRRSELVLVVAGFFFFQAANWAMRLAVSRDPLFVNTAASLLHSTITSASALYLFHIYPSGIQFTSSSYEKFTLPSDLPCFSLLGVRSDVADSEKFTMDEDSDGNACLVSCGYSPGGGRYPPSPLKVLLIGHATGCAGRFGLEIVVGLGNFGWSVSPATAAINIADRDDHLQGLEAQTFLTSAQSPLTLKTSNQSPSLRVGKCLVAIAGSDAVDISEEDSSATNQQQPTRDGEAESRVTTDTKHQATSNPVAPPLPIATIIYWKFEIRCTCSLCSVCIGLDAGAFRAATLALVCVKQQQSESFAQCLDPLQHLYVDSLADFGWHSLLDVALGVQVGPDGIAQVGEQLTHPLQEVVVHGLGSKVEYQLALVQRHQVGDHGFGLLLRGSRELINERSGRTTIGPLATGLGLYWMRTLGWGCLGTTCTSRGKIARGCESLSTTASTPSSLLGTLNCLMVALEASSDGAVEELDVT</sequence>
<feature type="transmembrane region" description="Helical" evidence="2">
    <location>
        <begin position="12"/>
        <end position="29"/>
    </location>
</feature>